<evidence type="ECO:0000313" key="3">
    <source>
        <dbReference type="Proteomes" id="UP001229421"/>
    </source>
</evidence>
<dbReference type="EMBL" id="JAUHHV010000004">
    <property type="protein sequence ID" value="KAK1428758.1"/>
    <property type="molecule type" value="Genomic_DNA"/>
</dbReference>
<accession>A0AAD8KTI8</accession>
<keyword evidence="3" id="KW-1185">Reference proteome</keyword>
<comment type="caution">
    <text evidence="2">The sequence shown here is derived from an EMBL/GenBank/DDBJ whole genome shotgun (WGS) entry which is preliminary data.</text>
</comment>
<sequence>MVANGTFVGCIGAVTVGMVVKATMVFFRDREQKRKRTRLKSWILVVVMRASVNNIRFFNCCLPKVRDIFNAFVLSFLIDERLEQHNRT</sequence>
<feature type="transmembrane region" description="Helical" evidence="1">
    <location>
        <begin position="6"/>
        <end position="27"/>
    </location>
</feature>
<organism evidence="2 3">
    <name type="scientific">Tagetes erecta</name>
    <name type="common">African marigold</name>
    <dbReference type="NCBI Taxonomy" id="13708"/>
    <lineage>
        <taxon>Eukaryota</taxon>
        <taxon>Viridiplantae</taxon>
        <taxon>Streptophyta</taxon>
        <taxon>Embryophyta</taxon>
        <taxon>Tracheophyta</taxon>
        <taxon>Spermatophyta</taxon>
        <taxon>Magnoliopsida</taxon>
        <taxon>eudicotyledons</taxon>
        <taxon>Gunneridae</taxon>
        <taxon>Pentapetalae</taxon>
        <taxon>asterids</taxon>
        <taxon>campanulids</taxon>
        <taxon>Asterales</taxon>
        <taxon>Asteraceae</taxon>
        <taxon>Asteroideae</taxon>
        <taxon>Heliantheae alliance</taxon>
        <taxon>Tageteae</taxon>
        <taxon>Tagetes</taxon>
    </lineage>
</organism>
<dbReference type="Proteomes" id="UP001229421">
    <property type="component" value="Unassembled WGS sequence"/>
</dbReference>
<keyword evidence="1" id="KW-1133">Transmembrane helix</keyword>
<keyword evidence="1" id="KW-0812">Transmembrane</keyword>
<reference evidence="2" key="1">
    <citation type="journal article" date="2023" name="bioRxiv">
        <title>Improved chromosome-level genome assembly for marigold (Tagetes erecta).</title>
        <authorList>
            <person name="Jiang F."/>
            <person name="Yuan L."/>
            <person name="Wang S."/>
            <person name="Wang H."/>
            <person name="Xu D."/>
            <person name="Wang A."/>
            <person name="Fan W."/>
        </authorList>
    </citation>
    <scope>NUCLEOTIDE SEQUENCE</scope>
    <source>
        <strain evidence="2">WSJ</strain>
        <tissue evidence="2">Leaf</tissue>
    </source>
</reference>
<evidence type="ECO:0000313" key="2">
    <source>
        <dbReference type="EMBL" id="KAK1428758.1"/>
    </source>
</evidence>
<evidence type="ECO:0000256" key="1">
    <source>
        <dbReference type="SAM" id="Phobius"/>
    </source>
</evidence>
<gene>
    <name evidence="2" type="ORF">QVD17_17598</name>
</gene>
<name>A0AAD8KTI8_TARER</name>
<evidence type="ECO:0008006" key="4">
    <source>
        <dbReference type="Google" id="ProtNLM"/>
    </source>
</evidence>
<dbReference type="AlphaFoldDB" id="A0AAD8KTI8"/>
<protein>
    <recommendedName>
        <fullName evidence="4">Transmembrane protein</fullName>
    </recommendedName>
</protein>
<keyword evidence="1" id="KW-0472">Membrane</keyword>
<proteinExistence type="predicted"/>